<dbReference type="Gene3D" id="1.10.260.40">
    <property type="entry name" value="lambda repressor-like DNA-binding domains"/>
    <property type="match status" value="1"/>
</dbReference>
<dbReference type="CDD" id="cd00093">
    <property type="entry name" value="HTH_XRE"/>
    <property type="match status" value="1"/>
</dbReference>
<dbReference type="InterPro" id="IPR010982">
    <property type="entry name" value="Lambda_DNA-bd_dom_sf"/>
</dbReference>
<reference evidence="3" key="1">
    <citation type="journal article" date="2019" name="Int. J. Syst. Evol. Microbiol.">
        <title>The Global Catalogue of Microorganisms (GCM) 10K type strain sequencing project: providing services to taxonomists for standard genome sequencing and annotation.</title>
        <authorList>
            <consortium name="The Broad Institute Genomics Platform"/>
            <consortium name="The Broad Institute Genome Sequencing Center for Infectious Disease"/>
            <person name="Wu L."/>
            <person name="Ma J."/>
        </authorList>
    </citation>
    <scope>NUCLEOTIDE SEQUENCE [LARGE SCALE GENOMIC DNA]</scope>
    <source>
        <strain evidence="3">JCM 17975</strain>
    </source>
</reference>
<dbReference type="InterPro" id="IPR001387">
    <property type="entry name" value="Cro/C1-type_HTH"/>
</dbReference>
<dbReference type="EMBL" id="BAABHM010000018">
    <property type="protein sequence ID" value="GAA4714689.1"/>
    <property type="molecule type" value="Genomic_DNA"/>
</dbReference>
<evidence type="ECO:0000313" key="3">
    <source>
        <dbReference type="Proteomes" id="UP001500843"/>
    </source>
</evidence>
<name>A0ABP8XV61_9MICO</name>
<comment type="caution">
    <text evidence="2">The sequence shown here is derived from an EMBL/GenBank/DDBJ whole genome shotgun (WGS) entry which is preliminary data.</text>
</comment>
<dbReference type="PROSITE" id="PS50943">
    <property type="entry name" value="HTH_CROC1"/>
    <property type="match status" value="1"/>
</dbReference>
<dbReference type="SUPFAM" id="SSF47413">
    <property type="entry name" value="lambda repressor-like DNA-binding domains"/>
    <property type="match status" value="1"/>
</dbReference>
<protein>
    <recommendedName>
        <fullName evidence="1">HTH cro/C1-type domain-containing protein</fullName>
    </recommendedName>
</protein>
<feature type="domain" description="HTH cro/C1-type" evidence="1">
    <location>
        <begin position="15"/>
        <end position="50"/>
    </location>
</feature>
<dbReference type="Pfam" id="PF01381">
    <property type="entry name" value="HTH_3"/>
    <property type="match status" value="1"/>
</dbReference>
<evidence type="ECO:0000259" key="1">
    <source>
        <dbReference type="PROSITE" id="PS50943"/>
    </source>
</evidence>
<gene>
    <name evidence="2" type="ORF">GCM10023198_42430</name>
</gene>
<organism evidence="2 3">
    <name type="scientific">Promicromonospora umidemergens</name>
    <dbReference type="NCBI Taxonomy" id="629679"/>
    <lineage>
        <taxon>Bacteria</taxon>
        <taxon>Bacillati</taxon>
        <taxon>Actinomycetota</taxon>
        <taxon>Actinomycetes</taxon>
        <taxon>Micrococcales</taxon>
        <taxon>Promicromonosporaceae</taxon>
        <taxon>Promicromonospora</taxon>
    </lineage>
</organism>
<proteinExistence type="predicted"/>
<sequence length="52" mass="5763">MAEVANIVRVRRPFIVERRRIAGLTQEALAAALGVQRSTVARWETGATEPML</sequence>
<accession>A0ABP8XV61</accession>
<dbReference type="RefSeq" id="WP_253873680.1">
    <property type="nucleotide sequence ID" value="NZ_BAABHM010000018.1"/>
</dbReference>
<dbReference type="Proteomes" id="UP001500843">
    <property type="component" value="Unassembled WGS sequence"/>
</dbReference>
<evidence type="ECO:0000313" key="2">
    <source>
        <dbReference type="EMBL" id="GAA4714689.1"/>
    </source>
</evidence>
<keyword evidence="3" id="KW-1185">Reference proteome</keyword>